<dbReference type="PANTHER" id="PTHR40266:SF2">
    <property type="entry name" value="TOXIN HIGB-1"/>
    <property type="match status" value="1"/>
</dbReference>
<gene>
    <name evidence="1" type="ORF">LZ24_03358</name>
</gene>
<name>A0A562R078_9BACT</name>
<protein>
    <submittedName>
        <fullName evidence="1">Proteic killer suppression protein</fullName>
    </submittedName>
</protein>
<proteinExistence type="predicted"/>
<dbReference type="Proteomes" id="UP000318307">
    <property type="component" value="Unassembled WGS sequence"/>
</dbReference>
<dbReference type="InterPro" id="IPR007711">
    <property type="entry name" value="HigB-1"/>
</dbReference>
<comment type="caution">
    <text evidence="1">The sequence shown here is derived from an EMBL/GenBank/DDBJ whole genome shotgun (WGS) entry which is preliminary data.</text>
</comment>
<sequence length="97" mass="11514">MIKTFKSAGTEDIFDGIASQEARKCCPQSIWPVARRKLDQINRVREINELNVPPGNRLERLKGYRENQYSIRINQQYRICFKWEEGHACEIEITDYH</sequence>
<dbReference type="InterPro" id="IPR035093">
    <property type="entry name" value="RelE/ParE_toxin_dom_sf"/>
</dbReference>
<reference evidence="1 2" key="1">
    <citation type="submission" date="2019-07" db="EMBL/GenBank/DDBJ databases">
        <title>Genome sequencing of 100 strains of the haloalkaliphilic chemolithoautotrophic sulfur-oxidizing bacterium Thioalkalivibrio.</title>
        <authorList>
            <person name="Muyzer G."/>
        </authorList>
    </citation>
    <scope>NUCLEOTIDE SEQUENCE [LARGE SCALE GENOMIC DNA]</scope>
    <source>
        <strain evidence="1 2">ASO4-4</strain>
    </source>
</reference>
<dbReference type="Gene3D" id="3.30.2310.20">
    <property type="entry name" value="RelE-like"/>
    <property type="match status" value="1"/>
</dbReference>
<organism evidence="1 2">
    <name type="scientific">Desulfobotulus alkaliphilus</name>
    <dbReference type="NCBI Taxonomy" id="622671"/>
    <lineage>
        <taxon>Bacteria</taxon>
        <taxon>Pseudomonadati</taxon>
        <taxon>Thermodesulfobacteriota</taxon>
        <taxon>Desulfobacteria</taxon>
        <taxon>Desulfobacterales</taxon>
        <taxon>Desulfobacteraceae</taxon>
        <taxon>Desulfobotulus</taxon>
    </lineage>
</organism>
<dbReference type="EMBL" id="VLLC01000059">
    <property type="protein sequence ID" value="TWI62461.1"/>
    <property type="molecule type" value="Genomic_DNA"/>
</dbReference>
<dbReference type="Pfam" id="PF05015">
    <property type="entry name" value="HigB-like_toxin"/>
    <property type="match status" value="1"/>
</dbReference>
<evidence type="ECO:0000313" key="2">
    <source>
        <dbReference type="Proteomes" id="UP000318307"/>
    </source>
</evidence>
<dbReference type="PANTHER" id="PTHR40266">
    <property type="entry name" value="TOXIN HIGB-1"/>
    <property type="match status" value="1"/>
</dbReference>
<accession>A0A562R078</accession>
<dbReference type="AlphaFoldDB" id="A0A562R078"/>
<dbReference type="SUPFAM" id="SSF143011">
    <property type="entry name" value="RelE-like"/>
    <property type="match status" value="1"/>
</dbReference>
<dbReference type="RefSeq" id="WP_144686807.1">
    <property type="nucleotide sequence ID" value="NZ_VLLC01000059.1"/>
</dbReference>
<evidence type="ECO:0000313" key="1">
    <source>
        <dbReference type="EMBL" id="TWI62461.1"/>
    </source>
</evidence>
<dbReference type="OrthoDB" id="9801102at2"/>
<keyword evidence="2" id="KW-1185">Reference proteome</keyword>